<dbReference type="Proteomes" id="UP000075902">
    <property type="component" value="Unassembled WGS sequence"/>
</dbReference>
<dbReference type="AlphaFoldDB" id="A0A182TIU6"/>
<reference evidence="2" key="2">
    <citation type="submission" date="2020-05" db="UniProtKB">
        <authorList>
            <consortium name="EnsemblMetazoa"/>
        </authorList>
    </citation>
    <scope>IDENTIFICATION</scope>
    <source>
        <strain evidence="2">CM1001059</strain>
    </source>
</reference>
<evidence type="ECO:0000256" key="1">
    <source>
        <dbReference type="SAM" id="MobiDB-lite"/>
    </source>
</evidence>
<feature type="compositionally biased region" description="Basic and acidic residues" evidence="1">
    <location>
        <begin position="8"/>
        <end position="22"/>
    </location>
</feature>
<dbReference type="VEuPathDB" id="VectorBase:AMEC003087"/>
<reference evidence="3" key="1">
    <citation type="submission" date="2014-01" db="EMBL/GenBank/DDBJ databases">
        <title>The Genome Sequence of Anopheles melas CM1001059_A (V2).</title>
        <authorList>
            <consortium name="The Broad Institute Genomics Platform"/>
            <person name="Neafsey D.E."/>
            <person name="Besansky N."/>
            <person name="Howell P."/>
            <person name="Walton C."/>
            <person name="Young S.K."/>
            <person name="Zeng Q."/>
            <person name="Gargeya S."/>
            <person name="Fitzgerald M."/>
            <person name="Haas B."/>
            <person name="Abouelleil A."/>
            <person name="Allen A.W."/>
            <person name="Alvarado L."/>
            <person name="Arachchi H.M."/>
            <person name="Berlin A.M."/>
            <person name="Chapman S.B."/>
            <person name="Gainer-Dewar J."/>
            <person name="Goldberg J."/>
            <person name="Griggs A."/>
            <person name="Gujja S."/>
            <person name="Hansen M."/>
            <person name="Howarth C."/>
            <person name="Imamovic A."/>
            <person name="Ireland A."/>
            <person name="Larimer J."/>
            <person name="McCowan C."/>
            <person name="Murphy C."/>
            <person name="Pearson M."/>
            <person name="Poon T.W."/>
            <person name="Priest M."/>
            <person name="Roberts A."/>
            <person name="Saif S."/>
            <person name="Shea T."/>
            <person name="Sisk P."/>
            <person name="Sykes S."/>
            <person name="Wortman J."/>
            <person name="Nusbaum C."/>
            <person name="Birren B."/>
        </authorList>
    </citation>
    <scope>NUCLEOTIDE SEQUENCE [LARGE SCALE GENOMIC DNA]</scope>
    <source>
        <strain evidence="3">CM1001059</strain>
    </source>
</reference>
<dbReference type="EnsemblMetazoa" id="AMEC003087-RA">
    <property type="protein sequence ID" value="AMEC003087-PA"/>
    <property type="gene ID" value="AMEC003087"/>
</dbReference>
<protein>
    <submittedName>
        <fullName evidence="2">Uncharacterized protein</fullName>
    </submittedName>
</protein>
<organism evidence="2 3">
    <name type="scientific">Anopheles melas</name>
    <dbReference type="NCBI Taxonomy" id="34690"/>
    <lineage>
        <taxon>Eukaryota</taxon>
        <taxon>Metazoa</taxon>
        <taxon>Ecdysozoa</taxon>
        <taxon>Arthropoda</taxon>
        <taxon>Hexapoda</taxon>
        <taxon>Insecta</taxon>
        <taxon>Pterygota</taxon>
        <taxon>Neoptera</taxon>
        <taxon>Endopterygota</taxon>
        <taxon>Diptera</taxon>
        <taxon>Nematocera</taxon>
        <taxon>Culicoidea</taxon>
        <taxon>Culicidae</taxon>
        <taxon>Anophelinae</taxon>
        <taxon>Anopheles</taxon>
    </lineage>
</organism>
<evidence type="ECO:0000313" key="3">
    <source>
        <dbReference type="Proteomes" id="UP000075902"/>
    </source>
</evidence>
<feature type="region of interest" description="Disordered" evidence="1">
    <location>
        <begin position="1"/>
        <end position="26"/>
    </location>
</feature>
<proteinExistence type="predicted"/>
<accession>A0A182TIU6</accession>
<keyword evidence="3" id="KW-1185">Reference proteome</keyword>
<name>A0A182TIU6_9DIPT</name>
<sequence>MGVTEESETFRLAKESHTERGVSRNPAFGHLSTELAQLAGIWMKLQIIDCLATKRRRSSPLYVDLQDLLGAFDSRSSWNAAGTAQGLKEEGVPFLRMFTAARMPGQPG</sequence>
<evidence type="ECO:0000313" key="2">
    <source>
        <dbReference type="EnsemblMetazoa" id="AMEC003087-PA"/>
    </source>
</evidence>